<protein>
    <recommendedName>
        <fullName evidence="2">Helicase/UvrB N-terminal domain-containing protein</fullName>
    </recommendedName>
</protein>
<dbReference type="Gene3D" id="3.40.50.300">
    <property type="entry name" value="P-loop containing nucleotide triphosphate hydrolases"/>
    <property type="match status" value="1"/>
</dbReference>
<dbReference type="Pfam" id="PF04851">
    <property type="entry name" value="ResIII"/>
    <property type="match status" value="1"/>
</dbReference>
<evidence type="ECO:0000259" key="2">
    <source>
        <dbReference type="Pfam" id="PF04851"/>
    </source>
</evidence>
<dbReference type="InterPro" id="IPR050742">
    <property type="entry name" value="Helicase_Restrict-Modif_Enz"/>
</dbReference>
<dbReference type="GO" id="GO:0016787">
    <property type="term" value="F:hydrolase activity"/>
    <property type="evidence" value="ECO:0007669"/>
    <property type="project" value="InterPro"/>
</dbReference>
<accession>A0A6F8TG86</accession>
<dbReference type="AlphaFoldDB" id="A0A6F8TG86"/>
<keyword evidence="1" id="KW-1133">Transmembrane helix</keyword>
<keyword evidence="1" id="KW-0812">Transmembrane</keyword>
<dbReference type="GO" id="GO:0005524">
    <property type="term" value="F:ATP binding"/>
    <property type="evidence" value="ECO:0007669"/>
    <property type="project" value="InterPro"/>
</dbReference>
<dbReference type="GO" id="GO:0005829">
    <property type="term" value="C:cytosol"/>
    <property type="evidence" value="ECO:0007669"/>
    <property type="project" value="TreeGrafter"/>
</dbReference>
<keyword evidence="1" id="KW-0472">Membrane</keyword>
<gene>
    <name evidence="3" type="ORF">ATCC19606_17450</name>
</gene>
<proteinExistence type="predicted"/>
<dbReference type="PANTHER" id="PTHR47396:SF1">
    <property type="entry name" value="ATP-DEPENDENT HELICASE IRC3-RELATED"/>
    <property type="match status" value="1"/>
</dbReference>
<feature type="domain" description="Helicase/UvrB N-terminal" evidence="2">
    <location>
        <begin position="12"/>
        <end position="83"/>
    </location>
</feature>
<dbReference type="InterPro" id="IPR006935">
    <property type="entry name" value="Helicase/UvrB_N"/>
</dbReference>
<sequence>MITEINDLITNNLRPCQLESIGTIQRYLESMSEKSCLISLPTGAGKSGVICTVGHFSTFDKILVVTHRRAVCDQLYKQLKGKFFQKILQEDVDYKQFLIKKSLTILIILIIMVFIVLPSKKLQV</sequence>
<evidence type="ECO:0000256" key="1">
    <source>
        <dbReference type="SAM" id="Phobius"/>
    </source>
</evidence>
<dbReference type="SUPFAM" id="SSF52540">
    <property type="entry name" value="P-loop containing nucleoside triphosphate hydrolases"/>
    <property type="match status" value="1"/>
</dbReference>
<dbReference type="PANTHER" id="PTHR47396">
    <property type="entry name" value="TYPE I RESTRICTION ENZYME ECOKI R PROTEIN"/>
    <property type="match status" value="1"/>
</dbReference>
<evidence type="ECO:0000313" key="3">
    <source>
        <dbReference type="EMBL" id="BCA99409.1"/>
    </source>
</evidence>
<feature type="transmembrane region" description="Helical" evidence="1">
    <location>
        <begin position="103"/>
        <end position="119"/>
    </location>
</feature>
<organism evidence="3">
    <name type="scientific">Acinetobacter baumannii</name>
    <dbReference type="NCBI Taxonomy" id="470"/>
    <lineage>
        <taxon>Bacteria</taxon>
        <taxon>Pseudomonadati</taxon>
        <taxon>Pseudomonadota</taxon>
        <taxon>Gammaproteobacteria</taxon>
        <taxon>Moraxellales</taxon>
        <taxon>Moraxellaceae</taxon>
        <taxon>Acinetobacter</taxon>
        <taxon>Acinetobacter calcoaceticus/baumannii complex</taxon>
    </lineage>
</organism>
<dbReference type="GO" id="GO:0003677">
    <property type="term" value="F:DNA binding"/>
    <property type="evidence" value="ECO:0007669"/>
    <property type="project" value="InterPro"/>
</dbReference>
<dbReference type="EMBL" id="AP022836">
    <property type="protein sequence ID" value="BCA99409.1"/>
    <property type="molecule type" value="Genomic_DNA"/>
</dbReference>
<reference evidence="3" key="1">
    <citation type="submission" date="2020-03" db="EMBL/GenBank/DDBJ databases">
        <title>Complete genome sequence of Acinetobacter baumannii ATCC19606T, which is a model strain for tolerization of antimicrobial agents.</title>
        <authorList>
            <person name="Tsubouchi T."/>
            <person name="Suzuki M."/>
            <person name="Niki M."/>
            <person name="Oinuma K."/>
            <person name="Niki M."/>
            <person name="Shibayama K."/>
            <person name="Kakeya H."/>
            <person name="Kaneko Y."/>
        </authorList>
    </citation>
    <scope>NUCLEOTIDE SEQUENCE</scope>
    <source>
        <strain evidence="3">ATCC19606</strain>
    </source>
</reference>
<name>A0A6F8TG86_ACIBA</name>
<dbReference type="InterPro" id="IPR027417">
    <property type="entry name" value="P-loop_NTPase"/>
</dbReference>